<comment type="similarity">
    <text evidence="1">Belongs to the PA28 family.</text>
</comment>
<dbReference type="SUPFAM" id="SSF47216">
    <property type="entry name" value="Proteasome activator"/>
    <property type="match status" value="1"/>
</dbReference>
<feature type="compositionally biased region" description="Basic and acidic residues" evidence="3">
    <location>
        <begin position="86"/>
        <end position="95"/>
    </location>
</feature>
<evidence type="ECO:0000256" key="1">
    <source>
        <dbReference type="ARBA" id="ARBA00005883"/>
    </source>
</evidence>
<evidence type="ECO:0000256" key="3">
    <source>
        <dbReference type="SAM" id="MobiDB-lite"/>
    </source>
</evidence>
<feature type="region of interest" description="Disordered" evidence="3">
    <location>
        <begin position="78"/>
        <end position="98"/>
    </location>
</feature>
<proteinExistence type="inferred from homology"/>
<dbReference type="PANTHER" id="PTHR10660:SF2">
    <property type="entry name" value="LD45860P"/>
    <property type="match status" value="1"/>
</dbReference>
<dbReference type="GO" id="GO:0000502">
    <property type="term" value="C:proteasome complex"/>
    <property type="evidence" value="ECO:0007669"/>
    <property type="project" value="UniProtKB-KW"/>
</dbReference>
<evidence type="ECO:0000259" key="5">
    <source>
        <dbReference type="Pfam" id="PF02252"/>
    </source>
</evidence>
<dbReference type="FunFam" id="1.20.120.180:FF:000001">
    <property type="entry name" value="Proteasome activator complex subunit 3"/>
    <property type="match status" value="1"/>
</dbReference>
<evidence type="ECO:0000256" key="2">
    <source>
        <dbReference type="ARBA" id="ARBA00022942"/>
    </source>
</evidence>
<keyword evidence="2" id="KW-0647">Proteasome</keyword>
<evidence type="ECO:0000313" key="7">
    <source>
        <dbReference type="Proteomes" id="UP001519460"/>
    </source>
</evidence>
<dbReference type="Pfam" id="PF02251">
    <property type="entry name" value="PA28_N"/>
    <property type="match status" value="1"/>
</dbReference>
<accession>A0ABD0KMR3</accession>
<dbReference type="InterPro" id="IPR036252">
    <property type="entry name" value="Proteasome_activ_sf"/>
</dbReference>
<feature type="domain" description="Proteasome activator PA28 N-terminal" evidence="4">
    <location>
        <begin position="31"/>
        <end position="85"/>
    </location>
</feature>
<name>A0ABD0KMR3_9CAEN</name>
<dbReference type="AlphaFoldDB" id="A0ABD0KMR3"/>
<dbReference type="InterPro" id="IPR036997">
    <property type="entry name" value="PA28_C_sf"/>
</dbReference>
<evidence type="ECO:0008006" key="8">
    <source>
        <dbReference type="Google" id="ProtNLM"/>
    </source>
</evidence>
<dbReference type="EMBL" id="JACVVK020000152">
    <property type="protein sequence ID" value="KAK7488334.1"/>
    <property type="molecule type" value="Genomic_DNA"/>
</dbReference>
<reference evidence="6 7" key="1">
    <citation type="journal article" date="2023" name="Sci. Data">
        <title>Genome assembly of the Korean intertidal mud-creeper Batillaria attramentaria.</title>
        <authorList>
            <person name="Patra A.K."/>
            <person name="Ho P.T."/>
            <person name="Jun S."/>
            <person name="Lee S.J."/>
            <person name="Kim Y."/>
            <person name="Won Y.J."/>
        </authorList>
    </citation>
    <scope>NUCLEOTIDE SEQUENCE [LARGE SCALE GENOMIC DNA]</scope>
    <source>
        <strain evidence="6">Wonlab-2016</strain>
    </source>
</reference>
<dbReference type="Proteomes" id="UP001519460">
    <property type="component" value="Unassembled WGS sequence"/>
</dbReference>
<dbReference type="PANTHER" id="PTHR10660">
    <property type="entry name" value="PROTEASOME REGULATOR PA28"/>
    <property type="match status" value="1"/>
</dbReference>
<dbReference type="Gene3D" id="1.20.5.120">
    <property type="entry name" value="Proteasome activator pa28, N-terminal domain"/>
    <property type="match status" value="1"/>
</dbReference>
<comment type="caution">
    <text evidence="6">The sequence shown here is derived from an EMBL/GenBank/DDBJ whole genome shotgun (WGS) entry which is preliminary data.</text>
</comment>
<dbReference type="Gene3D" id="1.20.120.180">
    <property type="entry name" value="Proteasome activator pa28, C-terminal domain"/>
    <property type="match status" value="1"/>
</dbReference>
<protein>
    <recommendedName>
        <fullName evidence="8">Proteasome activator complex subunit 3</fullName>
    </recommendedName>
</protein>
<keyword evidence="7" id="KW-1185">Reference proteome</keyword>
<dbReference type="InterPro" id="IPR009077">
    <property type="entry name" value="Proteasome_activ_PA28"/>
</dbReference>
<dbReference type="InterPro" id="IPR036996">
    <property type="entry name" value="PA28_N_sf"/>
</dbReference>
<evidence type="ECO:0000313" key="6">
    <source>
        <dbReference type="EMBL" id="KAK7488334.1"/>
    </source>
</evidence>
<evidence type="ECO:0000259" key="4">
    <source>
        <dbReference type="Pfam" id="PF02251"/>
    </source>
</evidence>
<dbReference type="Pfam" id="PF02252">
    <property type="entry name" value="PA28_C"/>
    <property type="match status" value="1"/>
</dbReference>
<feature type="domain" description="Proteasome activator PA28 C-terminal" evidence="5">
    <location>
        <begin position="123"/>
        <end position="265"/>
    </location>
</feature>
<organism evidence="6 7">
    <name type="scientific">Batillaria attramentaria</name>
    <dbReference type="NCBI Taxonomy" id="370345"/>
    <lineage>
        <taxon>Eukaryota</taxon>
        <taxon>Metazoa</taxon>
        <taxon>Spiralia</taxon>
        <taxon>Lophotrochozoa</taxon>
        <taxon>Mollusca</taxon>
        <taxon>Gastropoda</taxon>
        <taxon>Caenogastropoda</taxon>
        <taxon>Sorbeoconcha</taxon>
        <taxon>Cerithioidea</taxon>
        <taxon>Batillariidae</taxon>
        <taxon>Batillaria</taxon>
    </lineage>
</organism>
<sequence length="268" mass="30747">MKRSRRTRTIEMVDDSVVAGTGETTTARTVSQVSEFIENFKKETEALVTNVFPQKVLDIEDVYRKMIAEKVSTVHEGSHIPIPEPLHADGEEPSAKKRRLDGNCNDGVPVQGTPVLVFPGGKVPYNQYIHTWAERIKPIIMDLMEHANMVKMWISFLIPKIEDGNNFGVSIQEDTMAEARQVETESATYLDQLSRYYVTRAKIISKIAKYPHVEDYRQSVRELDEKQVICLRLTLCEMRNHYASLHDIIHKNMDKIKKPRSGNVENLY</sequence>
<dbReference type="InterPro" id="IPR003186">
    <property type="entry name" value="PA28_C"/>
</dbReference>
<dbReference type="InterPro" id="IPR003185">
    <property type="entry name" value="Proteasome_activ_PA28_N"/>
</dbReference>
<gene>
    <name evidence="6" type="ORF">BaRGS_00020493</name>
</gene>